<reference evidence="3" key="1">
    <citation type="submission" date="2022-01" db="EMBL/GenBank/DDBJ databases">
        <authorList>
            <person name="King R."/>
        </authorList>
    </citation>
    <scope>NUCLEOTIDE SEQUENCE</scope>
</reference>
<dbReference type="EMBL" id="OV651815">
    <property type="protein sequence ID" value="CAH1109062.1"/>
    <property type="molecule type" value="Genomic_DNA"/>
</dbReference>
<dbReference type="GO" id="GO:0016020">
    <property type="term" value="C:membrane"/>
    <property type="evidence" value="ECO:0007669"/>
    <property type="project" value="TreeGrafter"/>
</dbReference>
<keyword evidence="1" id="KW-0732">Signal</keyword>
<evidence type="ECO:0000256" key="1">
    <source>
        <dbReference type="SAM" id="SignalP"/>
    </source>
</evidence>
<dbReference type="InterPro" id="IPR002861">
    <property type="entry name" value="Reeler_dom"/>
</dbReference>
<evidence type="ECO:0000313" key="3">
    <source>
        <dbReference type="EMBL" id="CAH1109062.1"/>
    </source>
</evidence>
<dbReference type="Proteomes" id="UP001153636">
    <property type="component" value="Chromosome 3"/>
</dbReference>
<dbReference type="OrthoDB" id="6418377at2759"/>
<organism evidence="3 4">
    <name type="scientific">Psylliodes chrysocephalus</name>
    <dbReference type="NCBI Taxonomy" id="3402493"/>
    <lineage>
        <taxon>Eukaryota</taxon>
        <taxon>Metazoa</taxon>
        <taxon>Ecdysozoa</taxon>
        <taxon>Arthropoda</taxon>
        <taxon>Hexapoda</taxon>
        <taxon>Insecta</taxon>
        <taxon>Pterygota</taxon>
        <taxon>Neoptera</taxon>
        <taxon>Endopterygota</taxon>
        <taxon>Coleoptera</taxon>
        <taxon>Polyphaga</taxon>
        <taxon>Cucujiformia</taxon>
        <taxon>Chrysomeloidea</taxon>
        <taxon>Chrysomelidae</taxon>
        <taxon>Galerucinae</taxon>
        <taxon>Alticini</taxon>
        <taxon>Psylliodes</taxon>
    </lineage>
</organism>
<dbReference type="AlphaFoldDB" id="A0A9P0CTB3"/>
<dbReference type="PANTHER" id="PTHR45828:SF33">
    <property type="entry name" value="DOMON DOMAIN-CONTAINING PROTEIN"/>
    <property type="match status" value="1"/>
</dbReference>
<dbReference type="Gene3D" id="2.60.40.4060">
    <property type="entry name" value="Reeler domain"/>
    <property type="match status" value="1"/>
</dbReference>
<dbReference type="CDD" id="cd08544">
    <property type="entry name" value="Reeler"/>
    <property type="match status" value="1"/>
</dbReference>
<feature type="signal peptide" evidence="1">
    <location>
        <begin position="1"/>
        <end position="21"/>
    </location>
</feature>
<gene>
    <name evidence="3" type="ORF">PSYICH_LOCUS9576</name>
</gene>
<name>A0A9P0CTB3_9CUCU</name>
<evidence type="ECO:0000259" key="2">
    <source>
        <dbReference type="PROSITE" id="PS51019"/>
    </source>
</evidence>
<protein>
    <recommendedName>
        <fullName evidence="2">Reelin domain-containing protein</fullName>
    </recommendedName>
</protein>
<dbReference type="InterPro" id="IPR042307">
    <property type="entry name" value="Reeler_sf"/>
</dbReference>
<feature type="chain" id="PRO_5040507129" description="Reelin domain-containing protein" evidence="1">
    <location>
        <begin position="22"/>
        <end position="161"/>
    </location>
</feature>
<dbReference type="PANTHER" id="PTHR45828">
    <property type="entry name" value="CYTOCHROME B561/FERRIC REDUCTASE TRANSMEMBRANE"/>
    <property type="match status" value="1"/>
</dbReference>
<dbReference type="InterPro" id="IPR051237">
    <property type="entry name" value="Ferric-chelate_Red/DefProt"/>
</dbReference>
<dbReference type="Pfam" id="PF02014">
    <property type="entry name" value="Reeler"/>
    <property type="match status" value="1"/>
</dbReference>
<keyword evidence="4" id="KW-1185">Reference proteome</keyword>
<sequence>MNNKLLLLLLTLLSITCKCYAFSGGAPELVCDDMMPIHLVPPQRSKLPYIVGANNTEIKGGEAVQIEIGGGRFKGLMMEVRKGNRATGKFLLDEDENDFKTINCHGGKNNVLSHQNNANKKNKTVIWKSPKNPGKYTIYVTIAKDGFVFWSKIPAEEITVV</sequence>
<feature type="domain" description="Reelin" evidence="2">
    <location>
        <begin position="8"/>
        <end position="161"/>
    </location>
</feature>
<proteinExistence type="predicted"/>
<dbReference type="PROSITE" id="PS51019">
    <property type="entry name" value="REELIN"/>
    <property type="match status" value="1"/>
</dbReference>
<accession>A0A9P0CTB3</accession>
<evidence type="ECO:0000313" key="4">
    <source>
        <dbReference type="Proteomes" id="UP001153636"/>
    </source>
</evidence>